<name>A0AAJ0CIQ7_9HYPO</name>
<accession>A0AAJ0CIQ7</accession>
<dbReference type="GO" id="GO:0016491">
    <property type="term" value="F:oxidoreductase activity"/>
    <property type="evidence" value="ECO:0007669"/>
    <property type="project" value="UniProtKB-KW"/>
</dbReference>
<gene>
    <name evidence="5" type="ORF">QQS21_009723</name>
</gene>
<keyword evidence="2" id="KW-0521">NADP</keyword>
<sequence length="328" mass="36835">MAVVAVSGGTGDVGRTIVTAITKAGRHKVVILSRTAAEATVDGEPERLAVDYENVEQISGVLQENKVEVVITALLLADDEVAESQIALIRAAARSGTVKKFIPTEYHLDYNVPVDGVEIHFAKYHRRCEEEIKQHPELTYTLIRNGLFLDYMAMPYHPKPTNLRPYWMFIDLAHEISVIPGDGTKTVVFTHTTDTAAFIERLIDFPAEKWPRESLVQSNKLPVKDLLDLINKISGRNFKVTWETPEAIRQGEITMLPSNKPIFAQPVLGDIFRGIEKEVLLTVLSNGYELPGKDLAEIFPDVQTTNLEEFLREAWKVKEAMDLKENNI</sequence>
<evidence type="ECO:0000313" key="6">
    <source>
        <dbReference type="Proteomes" id="UP001251528"/>
    </source>
</evidence>
<dbReference type="Pfam" id="PF05368">
    <property type="entry name" value="NmrA"/>
    <property type="match status" value="1"/>
</dbReference>
<dbReference type="AlphaFoldDB" id="A0AAJ0CIQ7"/>
<keyword evidence="6" id="KW-1185">Reference proteome</keyword>
<comment type="caution">
    <text evidence="5">The sequence shown here is derived from an EMBL/GenBank/DDBJ whole genome shotgun (WGS) entry which is preliminary data.</text>
</comment>
<dbReference type="InterPro" id="IPR036291">
    <property type="entry name" value="NAD(P)-bd_dom_sf"/>
</dbReference>
<dbReference type="Proteomes" id="UP001251528">
    <property type="component" value="Unassembled WGS sequence"/>
</dbReference>
<evidence type="ECO:0000256" key="3">
    <source>
        <dbReference type="ARBA" id="ARBA00023002"/>
    </source>
</evidence>
<dbReference type="PANTHER" id="PTHR47706">
    <property type="entry name" value="NMRA-LIKE FAMILY PROTEIN"/>
    <property type="match status" value="1"/>
</dbReference>
<dbReference type="EMBL" id="JASWJB010000258">
    <property type="protein sequence ID" value="KAK2592578.1"/>
    <property type="molecule type" value="Genomic_DNA"/>
</dbReference>
<evidence type="ECO:0000259" key="4">
    <source>
        <dbReference type="Pfam" id="PF05368"/>
    </source>
</evidence>
<dbReference type="Gene3D" id="3.90.25.10">
    <property type="entry name" value="UDP-galactose 4-epimerase, domain 1"/>
    <property type="match status" value="1"/>
</dbReference>
<comment type="similarity">
    <text evidence="1">Belongs to the NmrA-type oxidoreductase family. Isoflavone reductase subfamily.</text>
</comment>
<proteinExistence type="inferred from homology"/>
<evidence type="ECO:0000256" key="1">
    <source>
        <dbReference type="ARBA" id="ARBA00005725"/>
    </source>
</evidence>
<reference evidence="5" key="1">
    <citation type="submission" date="2023-06" db="EMBL/GenBank/DDBJ databases">
        <title>Conoideocrella luteorostrata (Hypocreales: Clavicipitaceae), a potential biocontrol fungus for elongate hemlock scale in United States Christmas tree production areas.</title>
        <authorList>
            <person name="Barrett H."/>
            <person name="Lovett B."/>
            <person name="Macias A.M."/>
            <person name="Stajich J.E."/>
            <person name="Kasson M.T."/>
        </authorList>
    </citation>
    <scope>NUCLEOTIDE SEQUENCE</scope>
    <source>
        <strain evidence="5">ARSEF 14590</strain>
    </source>
</reference>
<evidence type="ECO:0000256" key="2">
    <source>
        <dbReference type="ARBA" id="ARBA00022857"/>
    </source>
</evidence>
<dbReference type="SUPFAM" id="SSF51735">
    <property type="entry name" value="NAD(P)-binding Rossmann-fold domains"/>
    <property type="match status" value="1"/>
</dbReference>
<keyword evidence="3" id="KW-0560">Oxidoreductase</keyword>
<feature type="domain" description="NmrA-like" evidence="4">
    <location>
        <begin position="3"/>
        <end position="250"/>
    </location>
</feature>
<evidence type="ECO:0000313" key="5">
    <source>
        <dbReference type="EMBL" id="KAK2592578.1"/>
    </source>
</evidence>
<protein>
    <recommendedName>
        <fullName evidence="4">NmrA-like domain-containing protein</fullName>
    </recommendedName>
</protein>
<dbReference type="InterPro" id="IPR008030">
    <property type="entry name" value="NmrA-like"/>
</dbReference>
<dbReference type="InterPro" id="IPR051609">
    <property type="entry name" value="NmrA/Isoflavone_reductase-like"/>
</dbReference>
<dbReference type="Gene3D" id="3.40.50.720">
    <property type="entry name" value="NAD(P)-binding Rossmann-like Domain"/>
    <property type="match status" value="1"/>
</dbReference>
<organism evidence="5 6">
    <name type="scientific">Conoideocrella luteorostrata</name>
    <dbReference type="NCBI Taxonomy" id="1105319"/>
    <lineage>
        <taxon>Eukaryota</taxon>
        <taxon>Fungi</taxon>
        <taxon>Dikarya</taxon>
        <taxon>Ascomycota</taxon>
        <taxon>Pezizomycotina</taxon>
        <taxon>Sordariomycetes</taxon>
        <taxon>Hypocreomycetidae</taxon>
        <taxon>Hypocreales</taxon>
        <taxon>Clavicipitaceae</taxon>
        <taxon>Conoideocrella</taxon>
    </lineage>
</organism>
<dbReference type="PANTHER" id="PTHR47706:SF4">
    <property type="entry name" value="NMRA-LIKE DOMAIN-CONTAINING PROTEIN"/>
    <property type="match status" value="1"/>
</dbReference>